<gene>
    <name evidence="10" type="ORF">ACFSAU_01535</name>
</gene>
<evidence type="ECO:0000256" key="3">
    <source>
        <dbReference type="ARBA" id="ARBA00022722"/>
    </source>
</evidence>
<keyword evidence="6" id="KW-0378">Hydrolase</keyword>
<dbReference type="GO" id="GO:0004519">
    <property type="term" value="F:endonuclease activity"/>
    <property type="evidence" value="ECO:0007669"/>
    <property type="project" value="UniProtKB-KW"/>
</dbReference>
<evidence type="ECO:0000259" key="9">
    <source>
        <dbReference type="Pfam" id="PF03372"/>
    </source>
</evidence>
<dbReference type="EMBL" id="JBHUCZ010000001">
    <property type="protein sequence ID" value="MFD1566165.1"/>
    <property type="molecule type" value="Genomic_DNA"/>
</dbReference>
<dbReference type="InterPro" id="IPR005135">
    <property type="entry name" value="Endo/exonuclease/phosphatase"/>
</dbReference>
<evidence type="ECO:0000256" key="7">
    <source>
        <dbReference type="ARBA" id="ARBA00022842"/>
    </source>
</evidence>
<keyword evidence="7" id="KW-0460">Magnesium</keyword>
<evidence type="ECO:0000313" key="11">
    <source>
        <dbReference type="Proteomes" id="UP001597139"/>
    </source>
</evidence>
<dbReference type="AlphaFoldDB" id="A0ABD6BN40"/>
<keyword evidence="5" id="KW-0227">DNA damage</keyword>
<feature type="domain" description="Endonuclease/exonuclease/phosphatase" evidence="9">
    <location>
        <begin position="67"/>
        <end position="320"/>
    </location>
</feature>
<dbReference type="RefSeq" id="WP_267645437.1">
    <property type="nucleotide sequence ID" value="NZ_JANHGR010000001.1"/>
</dbReference>
<proteinExistence type="predicted"/>
<keyword evidence="10" id="KW-0255">Endonuclease</keyword>
<dbReference type="GO" id="GO:0006281">
    <property type="term" value="P:DNA repair"/>
    <property type="evidence" value="ECO:0007669"/>
    <property type="project" value="UniProtKB-KW"/>
</dbReference>
<sequence>MSRRSMLRSGAALASASLYGIGSVAATASDRVTVLTQNLYLGSALAPVLQAETESEFEETVDRIYQNVLESRFEQRAEGLAGEIADVEPDVIGLQEAARFVEQGDESTTRDYLETLLEKLEGEGLSYTEVASVDTFDAEVPVSSGSAPGRVRFLNSDVILAREGVKTSADDASTYYTGGREFGIGRGYCSATVEDTFTFVNTHLSTRRTPLLQLAQASELLIRFRDPPTVLVGDFNSGPSTGKTRAYDILTRRYSDAYAAVNPDEEGETCCQHPTLTNETLALGRRIDHVFTHGDIDARKAERVGHDPDARVGERWPSDHAGVMAELELP</sequence>
<reference evidence="10 11" key="1">
    <citation type="journal article" date="2019" name="Int. J. Syst. Evol. Microbiol.">
        <title>The Global Catalogue of Microorganisms (GCM) 10K type strain sequencing project: providing services to taxonomists for standard genome sequencing and annotation.</title>
        <authorList>
            <consortium name="The Broad Institute Genomics Platform"/>
            <consortium name="The Broad Institute Genome Sequencing Center for Infectious Disease"/>
            <person name="Wu L."/>
            <person name="Ma J."/>
        </authorList>
    </citation>
    <scope>NUCLEOTIDE SEQUENCE [LARGE SCALE GENOMIC DNA]</scope>
    <source>
        <strain evidence="10 11">CGMCC 1.12859</strain>
    </source>
</reference>
<comment type="caution">
    <text evidence="10">The sequence shown here is derived from an EMBL/GenBank/DDBJ whole genome shotgun (WGS) entry which is preliminary data.</text>
</comment>
<dbReference type="PANTHER" id="PTHR15822:SF4">
    <property type="entry name" value="TYROSYL-DNA PHOSPHODIESTERASE 2"/>
    <property type="match status" value="1"/>
</dbReference>
<protein>
    <submittedName>
        <fullName evidence="10">Endonuclease/exonuclease/phosphatase family protein</fullName>
    </submittedName>
</protein>
<comment type="cofactor">
    <cofactor evidence="2">
        <name>Mg(2+)</name>
        <dbReference type="ChEBI" id="CHEBI:18420"/>
    </cofactor>
</comment>
<evidence type="ECO:0000256" key="4">
    <source>
        <dbReference type="ARBA" id="ARBA00022723"/>
    </source>
</evidence>
<dbReference type="GO" id="GO:0016787">
    <property type="term" value="F:hydrolase activity"/>
    <property type="evidence" value="ECO:0007669"/>
    <property type="project" value="UniProtKB-KW"/>
</dbReference>
<dbReference type="Gene3D" id="3.60.10.10">
    <property type="entry name" value="Endonuclease/exonuclease/phosphatase"/>
    <property type="match status" value="1"/>
</dbReference>
<organism evidence="10 11">
    <name type="scientific">Halolamina litorea</name>
    <dbReference type="NCBI Taxonomy" id="1515593"/>
    <lineage>
        <taxon>Archaea</taxon>
        <taxon>Methanobacteriati</taxon>
        <taxon>Methanobacteriota</taxon>
        <taxon>Stenosarchaea group</taxon>
        <taxon>Halobacteria</taxon>
        <taxon>Halobacteriales</taxon>
        <taxon>Haloferacaceae</taxon>
    </lineage>
</organism>
<dbReference type="Pfam" id="PF03372">
    <property type="entry name" value="Exo_endo_phos"/>
    <property type="match status" value="1"/>
</dbReference>
<evidence type="ECO:0000256" key="5">
    <source>
        <dbReference type="ARBA" id="ARBA00022763"/>
    </source>
</evidence>
<keyword evidence="8" id="KW-0234">DNA repair</keyword>
<dbReference type="InterPro" id="IPR036691">
    <property type="entry name" value="Endo/exonu/phosph_ase_sf"/>
</dbReference>
<evidence type="ECO:0000256" key="2">
    <source>
        <dbReference type="ARBA" id="ARBA00001946"/>
    </source>
</evidence>
<evidence type="ECO:0000256" key="1">
    <source>
        <dbReference type="ARBA" id="ARBA00001936"/>
    </source>
</evidence>
<keyword evidence="3" id="KW-0540">Nuclease</keyword>
<dbReference type="SUPFAM" id="SSF56219">
    <property type="entry name" value="DNase I-like"/>
    <property type="match status" value="1"/>
</dbReference>
<dbReference type="Proteomes" id="UP001597139">
    <property type="component" value="Unassembled WGS sequence"/>
</dbReference>
<evidence type="ECO:0000313" key="10">
    <source>
        <dbReference type="EMBL" id="MFD1566165.1"/>
    </source>
</evidence>
<comment type="cofactor">
    <cofactor evidence="1">
        <name>Mn(2+)</name>
        <dbReference type="ChEBI" id="CHEBI:29035"/>
    </cofactor>
</comment>
<name>A0ABD6BN40_9EURY</name>
<dbReference type="PANTHER" id="PTHR15822">
    <property type="entry name" value="TRAF AND TNF RECEPTOR-ASSOCIATED PROTEIN"/>
    <property type="match status" value="1"/>
</dbReference>
<dbReference type="InterPro" id="IPR051547">
    <property type="entry name" value="TDP2-like"/>
</dbReference>
<evidence type="ECO:0000256" key="6">
    <source>
        <dbReference type="ARBA" id="ARBA00022801"/>
    </source>
</evidence>
<keyword evidence="11" id="KW-1185">Reference proteome</keyword>
<dbReference type="GO" id="GO:0046872">
    <property type="term" value="F:metal ion binding"/>
    <property type="evidence" value="ECO:0007669"/>
    <property type="project" value="UniProtKB-KW"/>
</dbReference>
<keyword evidence="4" id="KW-0479">Metal-binding</keyword>
<accession>A0ABD6BN40</accession>
<evidence type="ECO:0000256" key="8">
    <source>
        <dbReference type="ARBA" id="ARBA00023204"/>
    </source>
</evidence>